<dbReference type="EMBL" id="ML737127">
    <property type="protein sequence ID" value="KAE8343741.1"/>
    <property type="molecule type" value="Genomic_DNA"/>
</dbReference>
<keyword evidence="4" id="KW-1185">Reference proteome</keyword>
<keyword evidence="1" id="KW-0732">Signal</keyword>
<dbReference type="OrthoDB" id="4191833at2759"/>
<feature type="chain" id="PRO_5040579822" description="Secreted protein" evidence="1">
    <location>
        <begin position="23"/>
        <end position="269"/>
    </location>
</feature>
<feature type="signal peptide" evidence="1">
    <location>
        <begin position="1"/>
        <end position="22"/>
    </location>
</feature>
<gene>
    <name evidence="3" type="ORF">AARAC_000563</name>
    <name evidence="2" type="ORF">BDV24DRAFT_161049</name>
</gene>
<protein>
    <recommendedName>
        <fullName evidence="5">Secreted protein</fullName>
    </recommendedName>
</protein>
<evidence type="ECO:0000313" key="2">
    <source>
        <dbReference type="EMBL" id="KAE8343741.1"/>
    </source>
</evidence>
<evidence type="ECO:0008006" key="5">
    <source>
        <dbReference type="Google" id="ProtNLM"/>
    </source>
</evidence>
<organism evidence="3 4">
    <name type="scientific">Aspergillus arachidicola</name>
    <dbReference type="NCBI Taxonomy" id="656916"/>
    <lineage>
        <taxon>Eukaryota</taxon>
        <taxon>Fungi</taxon>
        <taxon>Dikarya</taxon>
        <taxon>Ascomycota</taxon>
        <taxon>Pezizomycotina</taxon>
        <taxon>Eurotiomycetes</taxon>
        <taxon>Eurotiomycetidae</taxon>
        <taxon>Eurotiales</taxon>
        <taxon>Aspergillaceae</taxon>
        <taxon>Aspergillus</taxon>
        <taxon>Aspergillus subgen. Circumdati</taxon>
    </lineage>
</organism>
<evidence type="ECO:0000313" key="4">
    <source>
        <dbReference type="Proteomes" id="UP000231358"/>
    </source>
</evidence>
<reference evidence="2" key="2">
    <citation type="submission" date="2019-04" db="EMBL/GenBank/DDBJ databases">
        <title>Friends and foes A comparative genomics study of 23 Aspergillus species from section Flavi.</title>
        <authorList>
            <consortium name="DOE Joint Genome Institute"/>
            <person name="Kjaerbolling I."/>
            <person name="Vesth T."/>
            <person name="Frisvad J.C."/>
            <person name="Nybo J.L."/>
            <person name="Theobald S."/>
            <person name="Kildgaard S."/>
            <person name="Isbrandt T."/>
            <person name="Kuo A."/>
            <person name="Sato A."/>
            <person name="Lyhne E.K."/>
            <person name="Kogle M.E."/>
            <person name="Wiebenga A."/>
            <person name="Kun R.S."/>
            <person name="Lubbers R.J."/>
            <person name="Makela M.R."/>
            <person name="Barry K."/>
            <person name="Chovatia M."/>
            <person name="Clum A."/>
            <person name="Daum C."/>
            <person name="Haridas S."/>
            <person name="He G."/>
            <person name="LaButti K."/>
            <person name="Lipzen A."/>
            <person name="Mondo S."/>
            <person name="Riley R."/>
            <person name="Salamov A."/>
            <person name="Simmons B.A."/>
            <person name="Magnuson J.K."/>
            <person name="Henrissat B."/>
            <person name="Mortensen U.H."/>
            <person name="Larsen T.O."/>
            <person name="Devries R.P."/>
            <person name="Grigoriev I.V."/>
            <person name="Machida M."/>
            <person name="Baker S.E."/>
            <person name="Andersen M.R."/>
        </authorList>
    </citation>
    <scope>NUCLEOTIDE SEQUENCE</scope>
    <source>
        <strain evidence="2">CBS 117612</strain>
    </source>
</reference>
<dbReference type="EMBL" id="NEXV01000096">
    <property type="protein sequence ID" value="PIG88713.1"/>
    <property type="molecule type" value="Genomic_DNA"/>
</dbReference>
<proteinExistence type="predicted"/>
<dbReference type="Proteomes" id="UP000231358">
    <property type="component" value="Unassembled WGS sequence"/>
</dbReference>
<dbReference type="AlphaFoldDB" id="A0A2G7G793"/>
<evidence type="ECO:0000313" key="3">
    <source>
        <dbReference type="EMBL" id="PIG88713.1"/>
    </source>
</evidence>
<sequence>MNTRFLLTIFIITSSLFFSSDAGPAPATDEALVALDSLQVQTNWTESSFLQCVKQLNGFRSANIVDDDIAFKCHGVYGNGDLNLNAPRGKRADSCPASVLPSISEKVNQTSCAKHLTKNFEEAAPFRAAVDAICNDTVGSWVDKGINHIYHHFTDASSRPASWLLKNKKIILKTTMNLTPQGRAALKAGEKAKATLDTLCVNGLRDFGTKGKGCTTEVHYYKKTIGISHYGIPYDSATTTGVTNGVVDLFVDNVMNKIGTIDLSWTKPE</sequence>
<accession>A0A2G7G793</accession>
<dbReference type="Proteomes" id="UP000325558">
    <property type="component" value="Unassembled WGS sequence"/>
</dbReference>
<reference evidence="3 4" key="1">
    <citation type="submission" date="2017-05" db="EMBL/GenBank/DDBJ databases">
        <title>Genome sequence for an aflatoxigenic pathogen of Argentinian peanut, Aspergillus arachidicola.</title>
        <authorList>
            <person name="Moore G."/>
            <person name="Beltz S.B."/>
            <person name="Mack B.M."/>
        </authorList>
    </citation>
    <scope>NUCLEOTIDE SEQUENCE [LARGE SCALE GENOMIC DNA]</scope>
    <source>
        <strain evidence="3 4">CBS 117610</strain>
    </source>
</reference>
<evidence type="ECO:0000256" key="1">
    <source>
        <dbReference type="SAM" id="SignalP"/>
    </source>
</evidence>
<name>A0A2G7G793_9EURO</name>